<gene>
    <name evidence="1" type="ORF">MARCHEWKA_04660</name>
</gene>
<name>A0A9E7N557_9CAUD</name>
<evidence type="ECO:0000313" key="2">
    <source>
        <dbReference type="Proteomes" id="UP001056634"/>
    </source>
</evidence>
<reference evidence="1" key="1">
    <citation type="submission" date="2022-04" db="EMBL/GenBank/DDBJ databases">
        <authorList>
            <person name="Friedrich I."/>
            <person name="Schneider D."/>
            <person name="Poehlein A."/>
            <person name="Hertel R."/>
            <person name="Daniel R."/>
        </authorList>
    </citation>
    <scope>NUCLEOTIDE SEQUENCE</scope>
</reference>
<sequence length="96" mass="10646">MTRFTAQIDAEFDVEIDESKVTPEVLEEFSAYITYVGSVEDLVEYLANLYARGVIDGSDRMIEGLGRPEEFGLKFVGSHGATDFGMNNVNVFIARA</sequence>
<keyword evidence="2" id="KW-1185">Reference proteome</keyword>
<organism evidence="1 2">
    <name type="scientific">Brevundimonas phage vB_BpoS-Marchewka</name>
    <dbReference type="NCBI Taxonomy" id="2948604"/>
    <lineage>
        <taxon>Viruses</taxon>
        <taxon>Duplodnaviria</taxon>
        <taxon>Heunggongvirae</taxon>
        <taxon>Uroviricota</taxon>
        <taxon>Caudoviricetes</taxon>
        <taxon>Jeanschmidtviridae</taxon>
        <taxon>Marchewkavirus</taxon>
        <taxon>Marchewkavirus marchewka</taxon>
    </lineage>
</organism>
<dbReference type="EMBL" id="ON529851">
    <property type="protein sequence ID" value="UTC28978.1"/>
    <property type="molecule type" value="Genomic_DNA"/>
</dbReference>
<proteinExistence type="predicted"/>
<dbReference type="Proteomes" id="UP001056634">
    <property type="component" value="Segment"/>
</dbReference>
<accession>A0A9E7N557</accession>
<evidence type="ECO:0000313" key="1">
    <source>
        <dbReference type="EMBL" id="UTC28978.1"/>
    </source>
</evidence>
<protein>
    <submittedName>
        <fullName evidence="1">Uncharacterized protein</fullName>
    </submittedName>
</protein>